<protein>
    <submittedName>
        <fullName evidence="1">Uncharacterized protein</fullName>
    </submittedName>
</protein>
<dbReference type="InterPro" id="IPR038702">
    <property type="entry name" value="Na/K_ATPase_sub_beta_sf"/>
</dbReference>
<gene>
    <name evidence="1" type="ORF">TSIB3V08_LOCUS2995</name>
</gene>
<dbReference type="AlphaFoldDB" id="A0A7R9AQX2"/>
<accession>A0A7R9AQX2</accession>
<dbReference type="Gene3D" id="2.60.40.1660">
    <property type="entry name" value="Na, k-atpase alpha subunit"/>
    <property type="match status" value="1"/>
</dbReference>
<reference evidence="1" key="1">
    <citation type="submission" date="2020-11" db="EMBL/GenBank/DDBJ databases">
        <authorList>
            <person name="Tran Van P."/>
        </authorList>
    </citation>
    <scope>NUCLEOTIDE SEQUENCE</scope>
</reference>
<sequence>MPYTDPSLIPGRSEKKVNCNYDQPPQKDQIEGWEPEFYSDVANLPVDMPTELKEHIEYIQRRKPLQMQTVWLSCEGETMDDAENIGPLFYIPMRGFPGYSFNSETPKGYLNPLAAMSMFHPMGRMWCGKEVTGYEIDLVSGRVERRLRESLGLSGSFSLYPTVAVVDVWKGLAHGRTVTERVVWGFSDPWPLGNVNPVGLDGRARAATFSLDWGIRGAEGVWEGSTETRLRCLDPFYSRNGGFQTLSCHHPYKYMLSGSLSSVFGSRLMSLGDPSVRVARAGVVCTAREWTSESGVCVLRVIAVYRGLGSLHLEGVFPHLHGGQVETHFGKTFLSTLDQDSNLDLPVIDSLVCYESSALNHADSEAERYYLRRRREREIIVDAAWYVRNETLHRYLHMPIIKDHFWKLAQSYDRLPGVTNPHIQGLENHVIDRGGCHRRPKALLG</sequence>
<proteinExistence type="predicted"/>
<evidence type="ECO:0000313" key="1">
    <source>
        <dbReference type="EMBL" id="CAD7258774.1"/>
    </source>
</evidence>
<organism evidence="1">
    <name type="scientific">Timema shepardi</name>
    <name type="common">Walking stick</name>
    <dbReference type="NCBI Taxonomy" id="629360"/>
    <lineage>
        <taxon>Eukaryota</taxon>
        <taxon>Metazoa</taxon>
        <taxon>Ecdysozoa</taxon>
        <taxon>Arthropoda</taxon>
        <taxon>Hexapoda</taxon>
        <taxon>Insecta</taxon>
        <taxon>Pterygota</taxon>
        <taxon>Neoptera</taxon>
        <taxon>Polyneoptera</taxon>
        <taxon>Phasmatodea</taxon>
        <taxon>Timematodea</taxon>
        <taxon>Timematoidea</taxon>
        <taxon>Timematidae</taxon>
        <taxon>Timema</taxon>
    </lineage>
</organism>
<dbReference type="EMBL" id="OC000958">
    <property type="protein sequence ID" value="CAD7258774.1"/>
    <property type="molecule type" value="Genomic_DNA"/>
</dbReference>
<name>A0A7R9AQX2_TIMSH</name>